<proteinExistence type="predicted"/>
<dbReference type="EMBL" id="FQ790344">
    <property type="protein sequence ID" value="CCD52708.1"/>
    <property type="molecule type" value="Genomic_DNA"/>
</dbReference>
<feature type="region of interest" description="Disordered" evidence="1">
    <location>
        <begin position="17"/>
        <end position="38"/>
    </location>
</feature>
<evidence type="ECO:0000313" key="2">
    <source>
        <dbReference type="EMBL" id="CCD52708.1"/>
    </source>
</evidence>
<organism evidence="2 3">
    <name type="scientific">Botryotinia fuckeliana (strain T4)</name>
    <name type="common">Noble rot fungus</name>
    <name type="synonym">Botrytis cinerea</name>
    <dbReference type="NCBI Taxonomy" id="999810"/>
    <lineage>
        <taxon>Eukaryota</taxon>
        <taxon>Fungi</taxon>
        <taxon>Dikarya</taxon>
        <taxon>Ascomycota</taxon>
        <taxon>Pezizomycotina</taxon>
        <taxon>Leotiomycetes</taxon>
        <taxon>Helotiales</taxon>
        <taxon>Sclerotiniaceae</taxon>
        <taxon>Botrytis</taxon>
    </lineage>
</organism>
<name>G2YM60_BOTF4</name>
<sequence length="94" mass="10736">MRGMNLNQKLDVLGVLQHTHRDTRQDPSPGAEEDSLSSLLDGARFGRRSRGCLEHVYQHHFDPETRIDSVYLTGCPLLVLQIIHTWHCRSSLTD</sequence>
<evidence type="ECO:0000313" key="3">
    <source>
        <dbReference type="Proteomes" id="UP000008177"/>
    </source>
</evidence>
<gene>
    <name evidence="2" type="ORF">BofuT4_uP001550.1</name>
</gene>
<protein>
    <submittedName>
        <fullName evidence="2">Uncharacterized protein</fullName>
    </submittedName>
</protein>
<accession>G2YM60</accession>
<dbReference type="InParanoid" id="G2YM60"/>
<dbReference type="HOGENOM" id="CLU_2385902_0_0_1"/>
<reference evidence="3" key="1">
    <citation type="journal article" date="2011" name="PLoS Genet.">
        <title>Genomic analysis of the necrotrophic fungal pathogens Sclerotinia sclerotiorum and Botrytis cinerea.</title>
        <authorList>
            <person name="Amselem J."/>
            <person name="Cuomo C.A."/>
            <person name="van Kan J.A."/>
            <person name="Viaud M."/>
            <person name="Benito E.P."/>
            <person name="Couloux A."/>
            <person name="Coutinho P.M."/>
            <person name="de Vries R.P."/>
            <person name="Dyer P.S."/>
            <person name="Fillinger S."/>
            <person name="Fournier E."/>
            <person name="Gout L."/>
            <person name="Hahn M."/>
            <person name="Kohn L."/>
            <person name="Lapalu N."/>
            <person name="Plummer K.M."/>
            <person name="Pradier J.M."/>
            <person name="Quevillon E."/>
            <person name="Sharon A."/>
            <person name="Simon A."/>
            <person name="ten Have A."/>
            <person name="Tudzynski B."/>
            <person name="Tudzynski P."/>
            <person name="Wincker P."/>
            <person name="Andrew M."/>
            <person name="Anthouard V."/>
            <person name="Beever R.E."/>
            <person name="Beffa R."/>
            <person name="Benoit I."/>
            <person name="Bouzid O."/>
            <person name="Brault B."/>
            <person name="Chen Z."/>
            <person name="Choquer M."/>
            <person name="Collemare J."/>
            <person name="Cotton P."/>
            <person name="Danchin E.G."/>
            <person name="Da Silva C."/>
            <person name="Gautier A."/>
            <person name="Giraud C."/>
            <person name="Giraud T."/>
            <person name="Gonzalez C."/>
            <person name="Grossetete S."/>
            <person name="Guldener U."/>
            <person name="Henrissat B."/>
            <person name="Howlett B.J."/>
            <person name="Kodira C."/>
            <person name="Kretschmer M."/>
            <person name="Lappartient A."/>
            <person name="Leroch M."/>
            <person name="Levis C."/>
            <person name="Mauceli E."/>
            <person name="Neuveglise C."/>
            <person name="Oeser B."/>
            <person name="Pearson M."/>
            <person name="Poulain J."/>
            <person name="Poussereau N."/>
            <person name="Quesneville H."/>
            <person name="Rascle C."/>
            <person name="Schumacher J."/>
            <person name="Segurens B."/>
            <person name="Sexton A."/>
            <person name="Silva E."/>
            <person name="Sirven C."/>
            <person name="Soanes D.M."/>
            <person name="Talbot N.J."/>
            <person name="Templeton M."/>
            <person name="Yandava C."/>
            <person name="Yarden O."/>
            <person name="Zeng Q."/>
            <person name="Rollins J.A."/>
            <person name="Lebrun M.H."/>
            <person name="Dickman M."/>
        </authorList>
    </citation>
    <scope>NUCLEOTIDE SEQUENCE [LARGE SCALE GENOMIC DNA]</scope>
    <source>
        <strain evidence="3">T4</strain>
    </source>
</reference>
<dbReference type="AlphaFoldDB" id="G2YM60"/>
<evidence type="ECO:0000256" key="1">
    <source>
        <dbReference type="SAM" id="MobiDB-lite"/>
    </source>
</evidence>
<dbReference type="Proteomes" id="UP000008177">
    <property type="component" value="Unplaced contigs"/>
</dbReference>